<dbReference type="UniPathway" id="UPA00834">
    <property type="reaction ID" value="UER00712"/>
</dbReference>
<evidence type="ECO:0000256" key="10">
    <source>
        <dbReference type="ARBA" id="ARBA00030253"/>
    </source>
</evidence>
<evidence type="ECO:0000256" key="14">
    <source>
        <dbReference type="HAMAP-Rule" id="MF_00154"/>
    </source>
</evidence>
<evidence type="ECO:0000256" key="11">
    <source>
        <dbReference type="ARBA" id="ARBA00040810"/>
    </source>
</evidence>
<evidence type="ECO:0000256" key="9">
    <source>
        <dbReference type="ARBA" id="ARBA00023136"/>
    </source>
</evidence>
<protein>
    <recommendedName>
        <fullName evidence="11 14">Protoheme IX farnesyltransferase</fullName>
        <ecNumber evidence="3 14">2.5.1.141</ecNumber>
    </recommendedName>
    <alternativeName>
        <fullName evidence="12 14">Heme B farnesyltransferase</fullName>
    </alternativeName>
    <alternativeName>
        <fullName evidence="10 14">Heme O synthase</fullName>
    </alternativeName>
</protein>
<comment type="similarity">
    <text evidence="14">Belongs to the UbiA prenyltransferase family. Protoheme IX farnesyltransferase subfamily.</text>
</comment>
<feature type="transmembrane region" description="Helical" evidence="14">
    <location>
        <begin position="93"/>
        <end position="115"/>
    </location>
</feature>
<keyword evidence="8 14" id="KW-0350">Heme biosynthesis</keyword>
<evidence type="ECO:0000256" key="5">
    <source>
        <dbReference type="ARBA" id="ARBA00022679"/>
    </source>
</evidence>
<dbReference type="PANTHER" id="PTHR43448:SF7">
    <property type="entry name" value="4-HYDROXYBENZOATE SOLANESYLTRANSFERASE"/>
    <property type="match status" value="1"/>
</dbReference>
<dbReference type="InterPro" id="IPR000537">
    <property type="entry name" value="UbiA_prenyltransferase"/>
</dbReference>
<evidence type="ECO:0000256" key="7">
    <source>
        <dbReference type="ARBA" id="ARBA00022989"/>
    </source>
</evidence>
<dbReference type="GO" id="GO:0048034">
    <property type="term" value="P:heme O biosynthetic process"/>
    <property type="evidence" value="ECO:0007669"/>
    <property type="project" value="UniProtKB-UniRule"/>
</dbReference>
<reference evidence="15 16" key="1">
    <citation type="submission" date="2020-04" db="EMBL/GenBank/DDBJ databases">
        <authorList>
            <person name="Zhang R."/>
            <person name="Schippers A."/>
        </authorList>
    </citation>
    <scope>NUCLEOTIDE SEQUENCE [LARGE SCALE GENOMIC DNA]</scope>
    <source>
        <strain evidence="15 16">DSM 109850</strain>
    </source>
</reference>
<dbReference type="GO" id="GO:0008495">
    <property type="term" value="F:protoheme IX farnesyltransferase activity"/>
    <property type="evidence" value="ECO:0007669"/>
    <property type="project" value="UniProtKB-UniRule"/>
</dbReference>
<dbReference type="CDD" id="cd13957">
    <property type="entry name" value="PT_UbiA_Cox10"/>
    <property type="match status" value="1"/>
</dbReference>
<dbReference type="EC" id="2.5.1.141" evidence="3 14"/>
<evidence type="ECO:0000256" key="13">
    <source>
        <dbReference type="ARBA" id="ARBA00047690"/>
    </source>
</evidence>
<dbReference type="Proteomes" id="UP000533476">
    <property type="component" value="Unassembled WGS sequence"/>
</dbReference>
<feature type="transmembrane region" description="Helical" evidence="14">
    <location>
        <begin position="147"/>
        <end position="166"/>
    </location>
</feature>
<feature type="transmembrane region" description="Helical" evidence="14">
    <location>
        <begin position="26"/>
        <end position="45"/>
    </location>
</feature>
<proteinExistence type="inferred from homology"/>
<keyword evidence="4 14" id="KW-1003">Cell membrane</keyword>
<evidence type="ECO:0000256" key="6">
    <source>
        <dbReference type="ARBA" id="ARBA00022692"/>
    </source>
</evidence>
<dbReference type="HAMAP" id="MF_00154">
    <property type="entry name" value="CyoE_CtaB"/>
    <property type="match status" value="1"/>
</dbReference>
<accession>A0A7Y0L4N3</accession>
<evidence type="ECO:0000256" key="4">
    <source>
        <dbReference type="ARBA" id="ARBA00022475"/>
    </source>
</evidence>
<comment type="caution">
    <text evidence="15">The sequence shown here is derived from an EMBL/GenBank/DDBJ whole genome shotgun (WGS) entry which is preliminary data.</text>
</comment>
<name>A0A7Y0L4N3_9FIRM</name>
<evidence type="ECO:0000313" key="16">
    <source>
        <dbReference type="Proteomes" id="UP000533476"/>
    </source>
</evidence>
<dbReference type="PROSITE" id="PS00943">
    <property type="entry name" value="UBIA"/>
    <property type="match status" value="1"/>
</dbReference>
<dbReference type="RefSeq" id="WP_169100301.1">
    <property type="nucleotide sequence ID" value="NZ_JABBVZ010000044.1"/>
</dbReference>
<evidence type="ECO:0000313" key="15">
    <source>
        <dbReference type="EMBL" id="NMP23226.1"/>
    </source>
</evidence>
<comment type="subcellular location">
    <subcellularLocation>
        <location evidence="1 14">Cell membrane</location>
        <topology evidence="1 14">Multi-pass membrane protein</topology>
    </subcellularLocation>
</comment>
<evidence type="ECO:0000256" key="8">
    <source>
        <dbReference type="ARBA" id="ARBA00023133"/>
    </source>
</evidence>
<dbReference type="Gene3D" id="1.20.120.1780">
    <property type="entry name" value="UbiA prenyltransferase"/>
    <property type="match status" value="1"/>
</dbReference>
<keyword evidence="7 14" id="KW-1133">Transmembrane helix</keyword>
<dbReference type="Gene3D" id="1.10.357.140">
    <property type="entry name" value="UbiA prenyltransferase"/>
    <property type="match status" value="1"/>
</dbReference>
<evidence type="ECO:0000256" key="2">
    <source>
        <dbReference type="ARBA" id="ARBA00004919"/>
    </source>
</evidence>
<dbReference type="Pfam" id="PF01040">
    <property type="entry name" value="UbiA"/>
    <property type="match status" value="1"/>
</dbReference>
<comment type="miscellaneous">
    <text evidence="14">Carbon 2 of the heme B porphyrin ring is defined according to the Fischer nomenclature.</text>
</comment>
<feature type="transmembrane region" description="Helical" evidence="14">
    <location>
        <begin position="172"/>
        <end position="195"/>
    </location>
</feature>
<feature type="transmembrane region" description="Helical" evidence="14">
    <location>
        <begin position="51"/>
        <end position="72"/>
    </location>
</feature>
<feature type="transmembrane region" description="Helical" evidence="14">
    <location>
        <begin position="282"/>
        <end position="298"/>
    </location>
</feature>
<dbReference type="InterPro" id="IPR006369">
    <property type="entry name" value="Protohaem_IX_farnesylTrfase"/>
</dbReference>
<comment type="function">
    <text evidence="14">Converts heme B (protoheme IX) to heme O by substitution of the vinyl group on carbon 2 of heme B porphyrin ring with a hydroxyethyl farnesyl side group.</text>
</comment>
<feature type="transmembrane region" description="Helical" evidence="14">
    <location>
        <begin position="216"/>
        <end position="237"/>
    </location>
</feature>
<feature type="transmembrane region" description="Helical" evidence="14">
    <location>
        <begin position="243"/>
        <end position="261"/>
    </location>
</feature>
<organism evidence="15 16">
    <name type="scientific">Sulfobacillus harzensis</name>
    <dbReference type="NCBI Taxonomy" id="2729629"/>
    <lineage>
        <taxon>Bacteria</taxon>
        <taxon>Bacillati</taxon>
        <taxon>Bacillota</taxon>
        <taxon>Clostridia</taxon>
        <taxon>Eubacteriales</taxon>
        <taxon>Clostridiales Family XVII. Incertae Sedis</taxon>
        <taxon>Sulfobacillus</taxon>
    </lineage>
</organism>
<comment type="catalytic activity">
    <reaction evidence="13 14">
        <text>heme b + (2E,6E)-farnesyl diphosphate + H2O = Fe(II)-heme o + diphosphate</text>
        <dbReference type="Rhea" id="RHEA:28070"/>
        <dbReference type="ChEBI" id="CHEBI:15377"/>
        <dbReference type="ChEBI" id="CHEBI:33019"/>
        <dbReference type="ChEBI" id="CHEBI:60344"/>
        <dbReference type="ChEBI" id="CHEBI:60530"/>
        <dbReference type="ChEBI" id="CHEBI:175763"/>
        <dbReference type="EC" id="2.5.1.141"/>
    </reaction>
</comment>
<keyword evidence="6 14" id="KW-0812">Transmembrane</keyword>
<dbReference type="FunFam" id="1.10.357.140:FF:000001">
    <property type="entry name" value="Protoheme IX farnesyltransferase"/>
    <property type="match status" value="1"/>
</dbReference>
<evidence type="ECO:0000256" key="1">
    <source>
        <dbReference type="ARBA" id="ARBA00004651"/>
    </source>
</evidence>
<gene>
    <name evidence="14" type="primary">ctaB</name>
    <name evidence="15" type="ORF">HIJ39_12850</name>
</gene>
<sequence length="299" mass="33347">MIHAVEEVQASRATLGDYLTLTKPRIIALLVVTAYCAMVVADGRIPPLGLTFFALLGLAMSTAGAHAVNMWYDRDIDAVMSRTRRRPLVTGKIPPQQALWMGIGLELASIALVLWRVNSLTAVWTTIGFLFYVVIYTIWLKRRTPQNIVIGGAAGSIPPLVGWAAVTGHMSVAAWLMFLIIFLWTPPHFWSLALYKRDDYQRAGVPMMPVVRGERSTKWQSAVYAVLLLGASIALYATHVVDVIYLVIALIIGLGFIAVHVPLLREHMPQVRWAKRTFHMSLWYMTGIFFAMVAGGLWR</sequence>
<comment type="subunit">
    <text evidence="14">Interacts with CtaA.</text>
</comment>
<evidence type="ECO:0000256" key="12">
    <source>
        <dbReference type="ARBA" id="ARBA00042475"/>
    </source>
</evidence>
<keyword evidence="16" id="KW-1185">Reference proteome</keyword>
<dbReference type="GO" id="GO:0005886">
    <property type="term" value="C:plasma membrane"/>
    <property type="evidence" value="ECO:0007669"/>
    <property type="project" value="UniProtKB-SubCell"/>
</dbReference>
<dbReference type="InterPro" id="IPR030470">
    <property type="entry name" value="UbiA_prenylTrfase_CS"/>
</dbReference>
<dbReference type="NCBIfam" id="TIGR01473">
    <property type="entry name" value="cyoE_ctaB"/>
    <property type="match status" value="1"/>
</dbReference>
<keyword evidence="5 14" id="KW-0808">Transferase</keyword>
<comment type="pathway">
    <text evidence="2 14">Porphyrin-containing compound metabolism; heme O biosynthesis; heme O from protoheme: step 1/1.</text>
</comment>
<evidence type="ECO:0000256" key="3">
    <source>
        <dbReference type="ARBA" id="ARBA00012292"/>
    </source>
</evidence>
<keyword evidence="9 14" id="KW-0472">Membrane</keyword>
<feature type="transmembrane region" description="Helical" evidence="14">
    <location>
        <begin position="121"/>
        <end position="140"/>
    </location>
</feature>
<dbReference type="AlphaFoldDB" id="A0A7Y0L4N3"/>
<dbReference type="EMBL" id="JABBVZ010000044">
    <property type="protein sequence ID" value="NMP23226.1"/>
    <property type="molecule type" value="Genomic_DNA"/>
</dbReference>
<dbReference type="PANTHER" id="PTHR43448">
    <property type="entry name" value="PROTOHEME IX FARNESYLTRANSFERASE, MITOCHONDRIAL"/>
    <property type="match status" value="1"/>
</dbReference>
<dbReference type="InterPro" id="IPR044878">
    <property type="entry name" value="UbiA_sf"/>
</dbReference>
<dbReference type="NCBIfam" id="NF003349">
    <property type="entry name" value="PRK04375.1-2"/>
    <property type="match status" value="1"/>
</dbReference>